<dbReference type="InterPro" id="IPR048451">
    <property type="entry name" value="YgfZ_barrel"/>
</dbReference>
<protein>
    <submittedName>
        <fullName evidence="2">tRNA-modifying protein YgfZ</fullName>
    </submittedName>
</protein>
<dbReference type="SUPFAM" id="SSF101790">
    <property type="entry name" value="Aminomethyltransferase beta-barrel domain"/>
    <property type="match status" value="1"/>
</dbReference>
<dbReference type="SUPFAM" id="SSF103025">
    <property type="entry name" value="Folate-binding domain"/>
    <property type="match status" value="1"/>
</dbReference>
<comment type="caution">
    <text evidence="2">The sequence shown here is derived from an EMBL/GenBank/DDBJ whole genome shotgun (WGS) entry which is preliminary data.</text>
</comment>
<dbReference type="InterPro" id="IPR045179">
    <property type="entry name" value="YgfZ/GcvT"/>
</dbReference>
<keyword evidence="3" id="KW-1185">Reference proteome</keyword>
<accession>A0A939DRK5</accession>
<evidence type="ECO:0000259" key="1">
    <source>
        <dbReference type="Pfam" id="PF21130"/>
    </source>
</evidence>
<dbReference type="InterPro" id="IPR017703">
    <property type="entry name" value="YgfZ/GCV_T_CS"/>
</dbReference>
<dbReference type="Pfam" id="PF21130">
    <property type="entry name" value="YgfZ_barrel"/>
    <property type="match status" value="1"/>
</dbReference>
<dbReference type="AlphaFoldDB" id="A0A939DRK5"/>
<dbReference type="Gene3D" id="3.30.70.1400">
    <property type="entry name" value="Aminomethyltransferase beta-barrel domains"/>
    <property type="match status" value="1"/>
</dbReference>
<feature type="domain" description="tRNA-modifying protein YgfZ-like beta-barrel" evidence="1">
    <location>
        <begin position="239"/>
        <end position="304"/>
    </location>
</feature>
<dbReference type="Proteomes" id="UP000664654">
    <property type="component" value="Unassembled WGS sequence"/>
</dbReference>
<dbReference type="Gene3D" id="2.40.30.160">
    <property type="match status" value="1"/>
</dbReference>
<sequence>MENPATDTQQGVPQEFIAPLPHLGLISVSGEDRQKYLQSQLTNDLSQISPHRVQPACHCDAKGKVWNLYQTLAREDHILLLGHLGGMARSLAELKKYGVFSRIQIEDQTNQWIPIGGQGPTLAAWLETHLGALPDMHLGWAGGPGGLVIRLDQPQPRYLALLTPELAETLLKDLKALEATAAVWQVLDIRAGYAHIETPTSNEFIPQMLNMQALGAISFTKGCYMGQEVVARTKYLGRNKRASFILHGDEATELAAGDTLEIQLGENWRRGGTVLSCATLAGQTWLLAVLANDTQAGDILRSKDKPECRFRVLPLPYEIN</sequence>
<organism evidence="2 3">
    <name type="scientific">Bowmanella dokdonensis</name>
    <dbReference type="NCBI Taxonomy" id="751969"/>
    <lineage>
        <taxon>Bacteria</taxon>
        <taxon>Pseudomonadati</taxon>
        <taxon>Pseudomonadota</taxon>
        <taxon>Gammaproteobacteria</taxon>
        <taxon>Alteromonadales</taxon>
        <taxon>Alteromonadaceae</taxon>
        <taxon>Bowmanella</taxon>
    </lineage>
</organism>
<dbReference type="InterPro" id="IPR029043">
    <property type="entry name" value="GcvT/YgfZ_C"/>
</dbReference>
<dbReference type="NCBIfam" id="NF007110">
    <property type="entry name" value="PRK09559.1"/>
    <property type="match status" value="1"/>
</dbReference>
<dbReference type="RefSeq" id="WP_206575604.1">
    <property type="nucleotide sequence ID" value="NZ_JAFKCV010000019.1"/>
</dbReference>
<dbReference type="GO" id="GO:0016226">
    <property type="term" value="P:iron-sulfur cluster assembly"/>
    <property type="evidence" value="ECO:0007669"/>
    <property type="project" value="TreeGrafter"/>
</dbReference>
<gene>
    <name evidence="2" type="primary">ygfZ</name>
    <name evidence="2" type="ORF">J0A66_19855</name>
</gene>
<dbReference type="Gene3D" id="3.30.70.1630">
    <property type="match status" value="1"/>
</dbReference>
<dbReference type="PANTHER" id="PTHR22602:SF0">
    <property type="entry name" value="TRANSFERASE CAF17, MITOCHONDRIAL-RELATED"/>
    <property type="match status" value="1"/>
</dbReference>
<dbReference type="NCBIfam" id="TIGR03317">
    <property type="entry name" value="ygfZ_signature"/>
    <property type="match status" value="1"/>
</dbReference>
<reference evidence="2" key="1">
    <citation type="submission" date="2021-03" db="EMBL/GenBank/DDBJ databases">
        <title>novel species isolated from a fishpond in China.</title>
        <authorList>
            <person name="Lu H."/>
            <person name="Cai Z."/>
        </authorList>
    </citation>
    <scope>NUCLEOTIDE SEQUENCE</scope>
    <source>
        <strain evidence="2">JCM 30855</strain>
    </source>
</reference>
<evidence type="ECO:0000313" key="2">
    <source>
        <dbReference type="EMBL" id="MBN7827495.1"/>
    </source>
</evidence>
<dbReference type="EMBL" id="JAFKCV010000019">
    <property type="protein sequence ID" value="MBN7827495.1"/>
    <property type="molecule type" value="Genomic_DNA"/>
</dbReference>
<dbReference type="PANTHER" id="PTHR22602">
    <property type="entry name" value="TRANSFERASE CAF17, MITOCHONDRIAL-RELATED"/>
    <property type="match status" value="1"/>
</dbReference>
<proteinExistence type="predicted"/>
<name>A0A939DRK5_9ALTE</name>
<evidence type="ECO:0000313" key="3">
    <source>
        <dbReference type="Proteomes" id="UP000664654"/>
    </source>
</evidence>